<dbReference type="EMBL" id="JBJYXY010000001">
    <property type="protein sequence ID" value="MFN2975765.1"/>
    <property type="molecule type" value="Genomic_DNA"/>
</dbReference>
<dbReference type="HAMAP" id="MF_01358">
    <property type="entry name" value="NDH1_NuoD"/>
    <property type="match status" value="1"/>
</dbReference>
<gene>
    <name evidence="6 9" type="primary">nuoD</name>
    <name evidence="9" type="ORF">ACK2TP_08315</name>
</gene>
<evidence type="ECO:0000256" key="6">
    <source>
        <dbReference type="HAMAP-Rule" id="MF_01358"/>
    </source>
</evidence>
<dbReference type="EC" id="7.1.1.-" evidence="6"/>
<evidence type="ECO:0000256" key="7">
    <source>
        <dbReference type="RuleBase" id="RU003685"/>
    </source>
</evidence>
<name>A0ABW9KME2_9BACT</name>
<comment type="subunit">
    <text evidence="6">NDH-1 is composed of 14 different subunits. Subunits NuoB, C, D, E, F, and G constitute the peripheral sector of the complex.</text>
</comment>
<dbReference type="InterPro" id="IPR001135">
    <property type="entry name" value="NADH_Q_OxRdtase_suD"/>
</dbReference>
<organism evidence="9 10">
    <name type="scientific">Terriglobus aquaticus</name>
    <dbReference type="NCBI Taxonomy" id="940139"/>
    <lineage>
        <taxon>Bacteria</taxon>
        <taxon>Pseudomonadati</taxon>
        <taxon>Acidobacteriota</taxon>
        <taxon>Terriglobia</taxon>
        <taxon>Terriglobales</taxon>
        <taxon>Acidobacteriaceae</taxon>
        <taxon>Terriglobus</taxon>
    </lineage>
</organism>
<keyword evidence="6" id="KW-0472">Membrane</keyword>
<dbReference type="PANTHER" id="PTHR11993:SF10">
    <property type="entry name" value="NADH DEHYDROGENASE [UBIQUINONE] IRON-SULFUR PROTEIN 2, MITOCHONDRIAL"/>
    <property type="match status" value="1"/>
</dbReference>
<dbReference type="PROSITE" id="PS00535">
    <property type="entry name" value="COMPLEX1_49K"/>
    <property type="match status" value="1"/>
</dbReference>
<dbReference type="NCBIfam" id="NF004739">
    <property type="entry name" value="PRK06075.1"/>
    <property type="match status" value="1"/>
</dbReference>
<evidence type="ECO:0000313" key="9">
    <source>
        <dbReference type="EMBL" id="MFN2975765.1"/>
    </source>
</evidence>
<dbReference type="InterPro" id="IPR014029">
    <property type="entry name" value="NADH_UbQ_OxRdtase_49kDa_CS"/>
</dbReference>
<keyword evidence="3 6" id="KW-0813">Transport</keyword>
<evidence type="ECO:0000256" key="4">
    <source>
        <dbReference type="ARBA" id="ARBA00022967"/>
    </source>
</evidence>
<dbReference type="Proteomes" id="UP001634747">
    <property type="component" value="Unassembled WGS sequence"/>
</dbReference>
<keyword evidence="5 6" id="KW-0520">NAD</keyword>
<evidence type="ECO:0000259" key="8">
    <source>
        <dbReference type="Pfam" id="PF00346"/>
    </source>
</evidence>
<proteinExistence type="inferred from homology"/>
<dbReference type="Gene3D" id="1.10.645.10">
    <property type="entry name" value="Cytochrome-c3 Hydrogenase, chain B"/>
    <property type="match status" value="1"/>
</dbReference>
<evidence type="ECO:0000256" key="2">
    <source>
        <dbReference type="ARBA" id="ARBA00005769"/>
    </source>
</evidence>
<dbReference type="InterPro" id="IPR029014">
    <property type="entry name" value="NiFe-Hase_large"/>
</dbReference>
<keyword evidence="6" id="KW-0874">Quinone</keyword>
<comment type="similarity">
    <text evidence="2 6 7">Belongs to the complex I 49 kDa subunit family.</text>
</comment>
<keyword evidence="10" id="KW-1185">Reference proteome</keyword>
<evidence type="ECO:0000313" key="10">
    <source>
        <dbReference type="Proteomes" id="UP001634747"/>
    </source>
</evidence>
<comment type="function">
    <text evidence="1 6">NDH-1 shuttles electrons from NADH, via FMN and iron-sulfur (Fe-S) centers, to quinones in the respiratory chain. The immediate electron acceptor for the enzyme in this species is believed to be ubiquinone. Couples the redox reaction to proton translocation (for every two electrons transferred, four hydrogen ions are translocated across the cytoplasmic membrane), and thus conserves the redox energy in a proton gradient.</text>
</comment>
<keyword evidence="4 6" id="KW-1278">Translocase</keyword>
<dbReference type="InterPro" id="IPR022885">
    <property type="entry name" value="NDH1_su_D/H"/>
</dbReference>
<dbReference type="NCBIfam" id="TIGR01962">
    <property type="entry name" value="NuoD"/>
    <property type="match status" value="1"/>
</dbReference>
<dbReference type="PANTHER" id="PTHR11993">
    <property type="entry name" value="NADH-UBIQUINONE OXIDOREDUCTASE 49 KDA SUBUNIT"/>
    <property type="match status" value="1"/>
</dbReference>
<evidence type="ECO:0000256" key="1">
    <source>
        <dbReference type="ARBA" id="ARBA00002378"/>
    </source>
</evidence>
<evidence type="ECO:0000256" key="3">
    <source>
        <dbReference type="ARBA" id="ARBA00022448"/>
    </source>
</evidence>
<comment type="catalytic activity">
    <reaction evidence="6">
        <text>a quinone + NADH + 5 H(+)(in) = a quinol + NAD(+) + 4 H(+)(out)</text>
        <dbReference type="Rhea" id="RHEA:57888"/>
        <dbReference type="ChEBI" id="CHEBI:15378"/>
        <dbReference type="ChEBI" id="CHEBI:24646"/>
        <dbReference type="ChEBI" id="CHEBI:57540"/>
        <dbReference type="ChEBI" id="CHEBI:57945"/>
        <dbReference type="ChEBI" id="CHEBI:132124"/>
    </reaction>
</comment>
<feature type="domain" description="NADH-quinone oxidoreductase subunit D" evidence="8">
    <location>
        <begin position="147"/>
        <end position="417"/>
    </location>
</feature>
<dbReference type="SUPFAM" id="SSF56762">
    <property type="entry name" value="HydB/Nqo4-like"/>
    <property type="match status" value="1"/>
</dbReference>
<evidence type="ECO:0000256" key="5">
    <source>
        <dbReference type="ARBA" id="ARBA00023027"/>
    </source>
</evidence>
<comment type="subcellular location">
    <subcellularLocation>
        <location evidence="6">Cell membrane</location>
        <topology evidence="6">Peripheral membrane protein</topology>
        <orientation evidence="6">Cytoplasmic side</orientation>
    </subcellularLocation>
</comment>
<keyword evidence="6" id="KW-0830">Ubiquinone</keyword>
<keyword evidence="6" id="KW-1003">Cell membrane</keyword>
<dbReference type="RefSeq" id="WP_317889802.1">
    <property type="nucleotide sequence ID" value="NZ_BAABBH010000001.1"/>
</dbReference>
<sequence length="417" mass="46558">MATITPPEVLIPGIDDVIHDAQKHAKDPGGEQTMVLNMGPQHPSTHGVLRLVLEIDGETVVSLAPDIGYLHTGIEKTCEAKFYQQIVPLTDRIDYLSPMSNELCYVLAVEKLLQLEIPDRAQTLRVLMNELTRIQSHLVWLGTHAMDIGALTVFLYCFREREEILRIFEMLSGQRMMASYFRVGGVSMEPPLDFWPKVRKFLKIMPEKIAEYEALLSGNPIWISRLKGVGPLSAADAIALGVSGPPLRASGVDWDLRRDMPYSGYEKYQFKVPTSTVGDVWARYAVRMEEMYESVKICTQALDRMPEGAIVADAPKIVLPEREQMKTQMESLIHHFKIVTEGFAVPAGEVFQTIDSPRGLMGYYVVSDGTAKPLRVHMRNPSFATLQALETMCKGKLLGDVVAVIGSIDIVLGEIDR</sequence>
<dbReference type="Pfam" id="PF00346">
    <property type="entry name" value="Complex1_49kDa"/>
    <property type="match status" value="1"/>
</dbReference>
<comment type="caution">
    <text evidence="9">The sequence shown here is derived from an EMBL/GenBank/DDBJ whole genome shotgun (WGS) entry which is preliminary data.</text>
</comment>
<protein>
    <recommendedName>
        <fullName evidence="6">NADH-quinone oxidoreductase subunit D</fullName>
        <ecNumber evidence="6">7.1.1.-</ecNumber>
    </recommendedName>
    <alternativeName>
        <fullName evidence="6">NADH dehydrogenase I subunit D</fullName>
    </alternativeName>
    <alternativeName>
        <fullName evidence="6">NDH-1 subunit D</fullName>
    </alternativeName>
</protein>
<reference evidence="9 10" key="1">
    <citation type="submission" date="2024-12" db="EMBL/GenBank/DDBJ databases">
        <authorList>
            <person name="Lee Y."/>
        </authorList>
    </citation>
    <scope>NUCLEOTIDE SEQUENCE [LARGE SCALE GENOMIC DNA]</scope>
    <source>
        <strain evidence="9 10">03SUJ4</strain>
    </source>
</reference>
<accession>A0ABW9KME2</accession>